<dbReference type="STRING" id="559515.M4B6G1"/>
<evidence type="ECO:0000313" key="1">
    <source>
        <dbReference type="EnsemblProtists" id="HpaP801862"/>
    </source>
</evidence>
<reference evidence="1" key="2">
    <citation type="submission" date="2015-06" db="UniProtKB">
        <authorList>
            <consortium name="EnsemblProtists"/>
        </authorList>
    </citation>
    <scope>IDENTIFICATION</scope>
    <source>
        <strain evidence="1">Emoy2</strain>
    </source>
</reference>
<dbReference type="InParanoid" id="M4B6G1"/>
<accession>M4B6G1</accession>
<dbReference type="HOGENOM" id="CLU_1613956_0_0_1"/>
<dbReference type="Proteomes" id="UP000011713">
    <property type="component" value="Unassembled WGS sequence"/>
</dbReference>
<keyword evidence="2" id="KW-1185">Reference proteome</keyword>
<dbReference type="VEuPathDB" id="FungiDB:HpaG801862"/>
<organism evidence="1 2">
    <name type="scientific">Hyaloperonospora arabidopsidis (strain Emoy2)</name>
    <name type="common">Downy mildew agent</name>
    <name type="synonym">Peronospora arabidopsidis</name>
    <dbReference type="NCBI Taxonomy" id="559515"/>
    <lineage>
        <taxon>Eukaryota</taxon>
        <taxon>Sar</taxon>
        <taxon>Stramenopiles</taxon>
        <taxon>Oomycota</taxon>
        <taxon>Peronosporomycetes</taxon>
        <taxon>Peronosporales</taxon>
        <taxon>Peronosporaceae</taxon>
        <taxon>Hyaloperonospora</taxon>
    </lineage>
</organism>
<name>M4B6G1_HYAAE</name>
<proteinExistence type="predicted"/>
<dbReference type="EMBL" id="JH598543">
    <property type="status" value="NOT_ANNOTATED_CDS"/>
    <property type="molecule type" value="Genomic_DNA"/>
</dbReference>
<reference evidence="2" key="1">
    <citation type="journal article" date="2010" name="Science">
        <title>Signatures of adaptation to obligate biotrophy in the Hyaloperonospora arabidopsidis genome.</title>
        <authorList>
            <person name="Baxter L."/>
            <person name="Tripathy S."/>
            <person name="Ishaque N."/>
            <person name="Boot N."/>
            <person name="Cabral A."/>
            <person name="Kemen E."/>
            <person name="Thines M."/>
            <person name="Ah-Fong A."/>
            <person name="Anderson R."/>
            <person name="Badejoko W."/>
            <person name="Bittner-Eddy P."/>
            <person name="Boore J.L."/>
            <person name="Chibucos M.C."/>
            <person name="Coates M."/>
            <person name="Dehal P."/>
            <person name="Delehaunty K."/>
            <person name="Dong S."/>
            <person name="Downton P."/>
            <person name="Dumas B."/>
            <person name="Fabro G."/>
            <person name="Fronick C."/>
            <person name="Fuerstenberg S.I."/>
            <person name="Fulton L."/>
            <person name="Gaulin E."/>
            <person name="Govers F."/>
            <person name="Hughes L."/>
            <person name="Humphray S."/>
            <person name="Jiang R.H."/>
            <person name="Judelson H."/>
            <person name="Kamoun S."/>
            <person name="Kyung K."/>
            <person name="Meijer H."/>
            <person name="Minx P."/>
            <person name="Morris P."/>
            <person name="Nelson J."/>
            <person name="Phuntumart V."/>
            <person name="Qutob D."/>
            <person name="Rehmany A."/>
            <person name="Rougon-Cardoso A."/>
            <person name="Ryden P."/>
            <person name="Torto-Alalibo T."/>
            <person name="Studholme D."/>
            <person name="Wang Y."/>
            <person name="Win J."/>
            <person name="Wood J."/>
            <person name="Clifton S.W."/>
            <person name="Rogers J."/>
            <person name="Van den Ackerveken G."/>
            <person name="Jones J.D."/>
            <person name="McDowell J.M."/>
            <person name="Beynon J."/>
            <person name="Tyler B.M."/>
        </authorList>
    </citation>
    <scope>NUCLEOTIDE SEQUENCE [LARGE SCALE GENOMIC DNA]</scope>
    <source>
        <strain evidence="2">Emoy2</strain>
    </source>
</reference>
<evidence type="ECO:0000313" key="2">
    <source>
        <dbReference type="Proteomes" id="UP000011713"/>
    </source>
</evidence>
<dbReference type="EnsemblProtists" id="HpaT801862">
    <property type="protein sequence ID" value="HpaP801862"/>
    <property type="gene ID" value="HpaG801862"/>
</dbReference>
<sequence length="165" mass="18331">MYSVGQLAPIVDAFCVSVVLAKTGDADKCGVGYFQLDDCDNNWTVCEFSTHPKYEYLQEAYTTTRTRPSSTTATRRRVIRPYLECTITLPVCNGVKANSYEHLSPSTAFGEKRKPSNTESSEIATRQHRRYCHGGCPRCASGHRRCHGSVHFVEHTTSTPTGSLC</sequence>
<protein>
    <submittedName>
        <fullName evidence="1">Uncharacterized protein</fullName>
    </submittedName>
</protein>
<dbReference type="AlphaFoldDB" id="M4B6G1"/>